<evidence type="ECO:0000313" key="3">
    <source>
        <dbReference type="EMBL" id="PAV08582.1"/>
    </source>
</evidence>
<feature type="domain" description="DUF4143" evidence="2">
    <location>
        <begin position="223"/>
        <end position="385"/>
    </location>
</feature>
<feature type="domain" description="AAA" evidence="1">
    <location>
        <begin position="18"/>
        <end position="152"/>
    </location>
</feature>
<evidence type="ECO:0000259" key="2">
    <source>
        <dbReference type="Pfam" id="PF13635"/>
    </source>
</evidence>
<protein>
    <submittedName>
        <fullName evidence="3">ATPase</fullName>
    </submittedName>
</protein>
<dbReference type="Pfam" id="PF13173">
    <property type="entry name" value="AAA_14"/>
    <property type="match status" value="1"/>
</dbReference>
<evidence type="ECO:0000313" key="4">
    <source>
        <dbReference type="Proteomes" id="UP000243820"/>
    </source>
</evidence>
<evidence type="ECO:0000259" key="1">
    <source>
        <dbReference type="Pfam" id="PF13173"/>
    </source>
</evidence>
<reference evidence="3 4" key="1">
    <citation type="journal article" date="2017" name="BMC Genomics">
        <title>Genomic analysis of methanogenic archaea reveals a shift towards energy conservation.</title>
        <authorList>
            <person name="Gilmore S.P."/>
            <person name="Henske J.K."/>
            <person name="Sexton J.A."/>
            <person name="Solomon K.V."/>
            <person name="Seppala S."/>
            <person name="Yoo J.I."/>
            <person name="Huyett L.M."/>
            <person name="Pressman A."/>
            <person name="Cogan J.Z."/>
            <person name="Kivenson V."/>
            <person name="Peng X."/>
            <person name="Tan Y."/>
            <person name="Valentine D.L."/>
            <person name="O'Malley M.A."/>
        </authorList>
    </citation>
    <scope>NUCLEOTIDE SEQUENCE [LARGE SCALE GENOMIC DNA]</scope>
    <source>
        <strain evidence="3 4">XII</strain>
    </source>
</reference>
<dbReference type="InterPro" id="IPR025420">
    <property type="entry name" value="DUF4143"/>
</dbReference>
<dbReference type="InterPro" id="IPR041682">
    <property type="entry name" value="AAA_14"/>
</dbReference>
<name>A0AAX0Q5U3_9EURY</name>
<comment type="caution">
    <text evidence="3">The sequence shown here is derived from an EMBL/GenBank/DDBJ whole genome shotgun (WGS) entry which is preliminary data.</text>
</comment>
<dbReference type="Gene3D" id="3.40.50.300">
    <property type="entry name" value="P-loop containing nucleotide triphosphate hydrolases"/>
    <property type="match status" value="1"/>
</dbReference>
<dbReference type="PANTHER" id="PTHR33295:SF7">
    <property type="entry name" value="ATPASE"/>
    <property type="match status" value="1"/>
</dbReference>
<dbReference type="InterPro" id="IPR027417">
    <property type="entry name" value="P-loop_NTPase"/>
</dbReference>
<dbReference type="AlphaFoldDB" id="A0AAX0Q5U3"/>
<dbReference type="PANTHER" id="PTHR33295">
    <property type="entry name" value="ATPASE"/>
    <property type="match status" value="1"/>
</dbReference>
<gene>
    <name evidence="3" type="ORF">ASJ83_03240</name>
</gene>
<dbReference type="EMBL" id="LMVO01000046">
    <property type="protein sequence ID" value="PAV08582.1"/>
    <property type="molecule type" value="Genomic_DNA"/>
</dbReference>
<dbReference type="RefSeq" id="WP_095642610.1">
    <property type="nucleotide sequence ID" value="NZ_LMVO01000046.1"/>
</dbReference>
<sequence length="439" mass="50128">MYRHIYQDLIQWKESKTRKPLILKGVRQCGKTWLLKTFAAEHFEDVAYFNFEGNDSLQICFTRDMNTERIIKELGQIRHKSIDPKKTVVIFDEIQFCPSALTSLKYFFENMPELPIMCAGSLLGIALAKPLSFPVGKVTFLTLYPMDFSEFLLANGDEYLYNYLNDLNFDEKISPPLVDEITGYYRDYILVGGMPEAVNTWVLTHDVGKVDTVLTEILNSYEFDFAKHAPSADYPKLSGIWKAIPSQLAKENRKFIYSKVMTGGRGRNMSDALQWLVDAGLVYKIDRVERPDYPLSVTADSSYFKVYLCDVGLLRRLSRFDIEGFFADSPEFALMRGVITENFVLTELISSSGEVPFYWKSGNTAEVEFVVQHGVDIVPVEVKAGLHTSSKSLAVYREKYHPRIALRMSLKNVGITDDSRGRFISLPLYLAGKVTKYLH</sequence>
<dbReference type="SUPFAM" id="SSF52540">
    <property type="entry name" value="P-loop containing nucleoside triphosphate hydrolases"/>
    <property type="match status" value="1"/>
</dbReference>
<accession>A0AAX0Q5U3</accession>
<dbReference type="Proteomes" id="UP000243820">
    <property type="component" value="Unassembled WGS sequence"/>
</dbReference>
<proteinExistence type="predicted"/>
<dbReference type="Pfam" id="PF13635">
    <property type="entry name" value="DUF4143"/>
    <property type="match status" value="1"/>
</dbReference>
<organism evidence="3 4">
    <name type="scientific">Methanocorpusculum parvum</name>
    <dbReference type="NCBI Taxonomy" id="2193"/>
    <lineage>
        <taxon>Archaea</taxon>
        <taxon>Methanobacteriati</taxon>
        <taxon>Methanobacteriota</taxon>
        <taxon>Stenosarchaea group</taxon>
        <taxon>Methanomicrobia</taxon>
        <taxon>Methanomicrobiales</taxon>
        <taxon>Methanocorpusculaceae</taxon>
        <taxon>Methanocorpusculum</taxon>
    </lineage>
</organism>
<keyword evidence="4" id="KW-1185">Reference proteome</keyword>